<feature type="compositionally biased region" description="Low complexity" evidence="1">
    <location>
        <begin position="7"/>
        <end position="22"/>
    </location>
</feature>
<comment type="caution">
    <text evidence="2">The sequence shown here is derived from an EMBL/GenBank/DDBJ whole genome shotgun (WGS) entry which is preliminary data.</text>
</comment>
<accession>A0A9X0A9N6</accession>
<proteinExistence type="predicted"/>
<keyword evidence="3" id="KW-1185">Reference proteome</keyword>
<feature type="compositionally biased region" description="Basic and acidic residues" evidence="1">
    <location>
        <begin position="26"/>
        <end position="58"/>
    </location>
</feature>
<gene>
    <name evidence="2" type="ORF">OCU04_012392</name>
</gene>
<protein>
    <submittedName>
        <fullName evidence="2">Uncharacterized protein</fullName>
    </submittedName>
</protein>
<dbReference type="AlphaFoldDB" id="A0A9X0A9N6"/>
<organism evidence="2 3">
    <name type="scientific">Sclerotinia nivalis</name>
    <dbReference type="NCBI Taxonomy" id="352851"/>
    <lineage>
        <taxon>Eukaryota</taxon>
        <taxon>Fungi</taxon>
        <taxon>Dikarya</taxon>
        <taxon>Ascomycota</taxon>
        <taxon>Pezizomycotina</taxon>
        <taxon>Leotiomycetes</taxon>
        <taxon>Helotiales</taxon>
        <taxon>Sclerotiniaceae</taxon>
        <taxon>Sclerotinia</taxon>
    </lineage>
</organism>
<evidence type="ECO:0000313" key="2">
    <source>
        <dbReference type="EMBL" id="KAJ8058193.1"/>
    </source>
</evidence>
<feature type="region of interest" description="Disordered" evidence="1">
    <location>
        <begin position="1"/>
        <end position="66"/>
    </location>
</feature>
<evidence type="ECO:0000256" key="1">
    <source>
        <dbReference type="SAM" id="MobiDB-lite"/>
    </source>
</evidence>
<reference evidence="2" key="1">
    <citation type="submission" date="2022-11" db="EMBL/GenBank/DDBJ databases">
        <title>Genome Resource of Sclerotinia nivalis Strain SnTB1, a Plant Pathogen Isolated from American Ginseng.</title>
        <authorList>
            <person name="Fan S."/>
        </authorList>
    </citation>
    <scope>NUCLEOTIDE SEQUENCE</scope>
    <source>
        <strain evidence="2">SnTB1</strain>
    </source>
</reference>
<dbReference type="Proteomes" id="UP001152300">
    <property type="component" value="Unassembled WGS sequence"/>
</dbReference>
<name>A0A9X0A9N6_9HELO</name>
<dbReference type="OrthoDB" id="5231661at2759"/>
<dbReference type="EMBL" id="JAPEIS010000016">
    <property type="protein sequence ID" value="KAJ8058193.1"/>
    <property type="molecule type" value="Genomic_DNA"/>
</dbReference>
<sequence>MHKALSKSRVFVSSSPSTSRSTNTIHAHELSTFDPRRYAEHKSNTSAPAKEKPAKSNLKENQNPSIGINFKDLGATKTVKWVVVVAISIAGTMETIFWTKVLMAKLGWGEGEKMEEEVEVGDEEENEDQ</sequence>
<evidence type="ECO:0000313" key="3">
    <source>
        <dbReference type="Proteomes" id="UP001152300"/>
    </source>
</evidence>